<organism evidence="5 6">
    <name type="scientific">Ceratitis capitata</name>
    <name type="common">Mediterranean fruit fly</name>
    <name type="synonym">Tephritis capitata</name>
    <dbReference type="NCBI Taxonomy" id="7213"/>
    <lineage>
        <taxon>Eukaryota</taxon>
        <taxon>Metazoa</taxon>
        <taxon>Ecdysozoa</taxon>
        <taxon>Arthropoda</taxon>
        <taxon>Hexapoda</taxon>
        <taxon>Insecta</taxon>
        <taxon>Pterygota</taxon>
        <taxon>Neoptera</taxon>
        <taxon>Endopterygota</taxon>
        <taxon>Diptera</taxon>
        <taxon>Brachycera</taxon>
        <taxon>Muscomorpha</taxon>
        <taxon>Tephritoidea</taxon>
        <taxon>Tephritidae</taxon>
        <taxon>Ceratitis</taxon>
        <taxon>Ceratitis</taxon>
    </lineage>
</organism>
<dbReference type="AlphaFoldDB" id="A0A811U3V6"/>
<evidence type="ECO:0000256" key="2">
    <source>
        <dbReference type="ARBA" id="ARBA00022692"/>
    </source>
</evidence>
<dbReference type="InterPro" id="IPR036259">
    <property type="entry name" value="MFS_trans_sf"/>
</dbReference>
<dbReference type="EMBL" id="CAJHJT010000001">
    <property type="protein sequence ID" value="CAD6992717.1"/>
    <property type="molecule type" value="Genomic_DNA"/>
</dbReference>
<reference evidence="5" key="1">
    <citation type="submission" date="2020-11" db="EMBL/GenBank/DDBJ databases">
        <authorList>
            <person name="Whitehead M."/>
        </authorList>
    </citation>
    <scope>NUCLEOTIDE SEQUENCE</scope>
    <source>
        <strain evidence="5">EGII</strain>
    </source>
</reference>
<dbReference type="SUPFAM" id="SSF103473">
    <property type="entry name" value="MFS general substrate transporter"/>
    <property type="match status" value="1"/>
</dbReference>
<dbReference type="GO" id="GO:0022857">
    <property type="term" value="F:transmembrane transporter activity"/>
    <property type="evidence" value="ECO:0007669"/>
    <property type="project" value="InterPro"/>
</dbReference>
<dbReference type="Gene3D" id="1.20.1250.20">
    <property type="entry name" value="MFS general substrate transporter like domains"/>
    <property type="match status" value="1"/>
</dbReference>
<dbReference type="OrthoDB" id="2544694at2759"/>
<sequence length="184" mass="20856">MSTCVFRVEDSYIYMRKEIQTCDHMSLFFLCVTPNILNGFHVSSYTLLGHLPADQWCAVSDLQATNWTEEQQRSITQKNLNTGGCTIWQYDYAKLANMSYEEAFHYASNQPKIETTCRPHGVYAYADADTTFVADWDLVCENALQRTTAQVAISLGKFFGSFSFGIFSDKFGRKASFTLGAAFF</sequence>
<comment type="caution">
    <text evidence="5">The sequence shown here is derived from an EMBL/GenBank/DDBJ whole genome shotgun (WGS) entry which is preliminary data.</text>
</comment>
<dbReference type="GO" id="GO:0016020">
    <property type="term" value="C:membrane"/>
    <property type="evidence" value="ECO:0007669"/>
    <property type="project" value="UniProtKB-SubCell"/>
</dbReference>
<keyword evidence="4" id="KW-0472">Membrane</keyword>
<proteinExistence type="predicted"/>
<gene>
    <name evidence="5" type="ORF">CCAP1982_LOCUS1562</name>
</gene>
<dbReference type="Proteomes" id="UP000606786">
    <property type="component" value="Unassembled WGS sequence"/>
</dbReference>
<dbReference type="InterPro" id="IPR005828">
    <property type="entry name" value="MFS_sugar_transport-like"/>
</dbReference>
<evidence type="ECO:0000256" key="4">
    <source>
        <dbReference type="ARBA" id="ARBA00023136"/>
    </source>
</evidence>
<keyword evidence="3" id="KW-1133">Transmembrane helix</keyword>
<name>A0A811U3V6_CERCA</name>
<evidence type="ECO:0000313" key="6">
    <source>
        <dbReference type="Proteomes" id="UP000606786"/>
    </source>
</evidence>
<evidence type="ECO:0000256" key="1">
    <source>
        <dbReference type="ARBA" id="ARBA00004370"/>
    </source>
</evidence>
<dbReference type="Pfam" id="PF00083">
    <property type="entry name" value="Sugar_tr"/>
    <property type="match status" value="1"/>
</dbReference>
<protein>
    <submittedName>
        <fullName evidence="5">(Mediterranean fruit fly) hypothetical protein</fullName>
    </submittedName>
</protein>
<evidence type="ECO:0000256" key="3">
    <source>
        <dbReference type="ARBA" id="ARBA00022989"/>
    </source>
</evidence>
<accession>A0A811U3V6</accession>
<comment type="subcellular location">
    <subcellularLocation>
        <location evidence="1">Membrane</location>
    </subcellularLocation>
</comment>
<keyword evidence="6" id="KW-1185">Reference proteome</keyword>
<keyword evidence="2" id="KW-0812">Transmembrane</keyword>
<evidence type="ECO:0000313" key="5">
    <source>
        <dbReference type="EMBL" id="CAD6992717.1"/>
    </source>
</evidence>